<dbReference type="PROSITE" id="PS50995">
    <property type="entry name" value="HTH_MARR_2"/>
    <property type="match status" value="1"/>
</dbReference>
<dbReference type="Gene3D" id="1.10.10.10">
    <property type="entry name" value="Winged helix-like DNA-binding domain superfamily/Winged helix DNA-binding domain"/>
    <property type="match status" value="1"/>
</dbReference>
<evidence type="ECO:0000313" key="5">
    <source>
        <dbReference type="EMBL" id="KZU01499.1"/>
    </source>
</evidence>
<dbReference type="InterPro" id="IPR036390">
    <property type="entry name" value="WH_DNA-bd_sf"/>
</dbReference>
<dbReference type="Pfam" id="PF01047">
    <property type="entry name" value="MarR"/>
    <property type="match status" value="1"/>
</dbReference>
<accession>A0A0G9F8U6</accession>
<dbReference type="PATRIC" id="fig|1590.142.peg.1761"/>
<feature type="domain" description="HTH marR-type" evidence="4">
    <location>
        <begin position="12"/>
        <end position="164"/>
    </location>
</feature>
<evidence type="ECO:0000313" key="12">
    <source>
        <dbReference type="Proteomes" id="UP000094892"/>
    </source>
</evidence>
<dbReference type="PRINTS" id="PR00598">
    <property type="entry name" value="HTHMARR"/>
</dbReference>
<reference evidence="8 12" key="2">
    <citation type="submission" date="2016-08" db="EMBL/GenBank/DDBJ databases">
        <title>Genome sequencing of Lactobacillus plantarum JSA22, isolated from fermented soybean paste.</title>
        <authorList>
            <person name="Choi H.S."/>
        </authorList>
    </citation>
    <scope>NUCLEOTIDE SEQUENCE [LARGE SCALE GENOMIC DNA]</scope>
    <source>
        <strain evidence="8 12">JSA22</strain>
    </source>
</reference>
<dbReference type="GO" id="GO:0003677">
    <property type="term" value="F:DNA binding"/>
    <property type="evidence" value="ECO:0007669"/>
    <property type="project" value="UniProtKB-KW"/>
</dbReference>
<dbReference type="SUPFAM" id="SSF46785">
    <property type="entry name" value="Winged helix' DNA-binding domain"/>
    <property type="match status" value="1"/>
</dbReference>
<keyword evidence="3" id="KW-0804">Transcription</keyword>
<evidence type="ECO:0000259" key="4">
    <source>
        <dbReference type="PROSITE" id="PS50995"/>
    </source>
</evidence>
<comment type="caution">
    <text evidence="6">The sequence shown here is derived from an EMBL/GenBank/DDBJ whole genome shotgun (WGS) entry which is preliminary data.</text>
</comment>
<dbReference type="EMBL" id="LUXM01000040">
    <property type="protein sequence ID" value="KZU92002.1"/>
    <property type="molecule type" value="Genomic_DNA"/>
</dbReference>
<dbReference type="PANTHER" id="PTHR42756:SF1">
    <property type="entry name" value="TRANSCRIPTIONAL REPRESSOR OF EMRAB OPERON"/>
    <property type="match status" value="1"/>
</dbReference>
<dbReference type="RefSeq" id="WP_003640618.1">
    <property type="nucleotide sequence ID" value="NZ_AP028145.1"/>
</dbReference>
<evidence type="ECO:0000256" key="2">
    <source>
        <dbReference type="ARBA" id="ARBA00023125"/>
    </source>
</evidence>
<dbReference type="AlphaFoldDB" id="A0A0G9F8U6"/>
<dbReference type="EMBL" id="MCOL01000001">
    <property type="protein sequence ID" value="ODO61806.1"/>
    <property type="molecule type" value="Genomic_DNA"/>
</dbReference>
<dbReference type="OMA" id="HQLEPWE"/>
<reference evidence="9 10" key="1">
    <citation type="submission" date="2016-03" db="EMBL/GenBank/DDBJ databases">
        <title>Comparative genomics of 54 Lactobacillus plantarum strains reveals genomic uncoupling from niche constraints.</title>
        <authorList>
            <person name="Martino M.E."/>
        </authorList>
    </citation>
    <scope>NUCLEOTIDE SEQUENCE [LARGE SCALE GENOMIC DNA]</scope>
    <source>
        <strain evidence="6 10">19.1</strain>
        <strain evidence="7 9">NAB2</strain>
        <strain evidence="5 11">Nizo2260</strain>
    </source>
</reference>
<proteinExistence type="predicted"/>
<evidence type="ECO:0000313" key="11">
    <source>
        <dbReference type="Proteomes" id="UP000076989"/>
    </source>
</evidence>
<dbReference type="Proteomes" id="UP000076872">
    <property type="component" value="Unassembled WGS sequence"/>
</dbReference>
<dbReference type="Proteomes" id="UP000076882">
    <property type="component" value="Unassembled WGS sequence"/>
</dbReference>
<evidence type="ECO:0000313" key="10">
    <source>
        <dbReference type="Proteomes" id="UP000076882"/>
    </source>
</evidence>
<dbReference type="SMART" id="SM00347">
    <property type="entry name" value="HTH_MARR"/>
    <property type="match status" value="1"/>
</dbReference>
<dbReference type="GeneID" id="77218270"/>
<dbReference type="PANTHER" id="PTHR42756">
    <property type="entry name" value="TRANSCRIPTIONAL REGULATOR, MARR"/>
    <property type="match status" value="1"/>
</dbReference>
<evidence type="ECO:0000313" key="6">
    <source>
        <dbReference type="EMBL" id="KZU92002.1"/>
    </source>
</evidence>
<keyword evidence="2" id="KW-0238">DNA-binding</keyword>
<dbReference type="Proteomes" id="UP000094892">
    <property type="component" value="Unassembled WGS sequence"/>
</dbReference>
<dbReference type="InterPro" id="IPR000835">
    <property type="entry name" value="HTH_MarR-typ"/>
</dbReference>
<keyword evidence="1" id="KW-0805">Transcription regulation</keyword>
<dbReference type="GO" id="GO:0003700">
    <property type="term" value="F:DNA-binding transcription factor activity"/>
    <property type="evidence" value="ECO:0007669"/>
    <property type="project" value="InterPro"/>
</dbReference>
<organism evidence="6 10">
    <name type="scientific">Lactiplantibacillus plantarum</name>
    <name type="common">Lactobacillus plantarum</name>
    <dbReference type="NCBI Taxonomy" id="1590"/>
    <lineage>
        <taxon>Bacteria</taxon>
        <taxon>Bacillati</taxon>
        <taxon>Bacillota</taxon>
        <taxon>Bacilli</taxon>
        <taxon>Lactobacillales</taxon>
        <taxon>Lactobacillaceae</taxon>
        <taxon>Lactiplantibacillus</taxon>
    </lineage>
</organism>
<gene>
    <name evidence="6" type="ORF">Lp19_3288</name>
    <name evidence="8" type="ORF">LPJSA22_01785</name>
    <name evidence="7" type="ORF">NAB2_1538</name>
    <name evidence="5" type="ORF">Nizo2260_2927</name>
</gene>
<evidence type="ECO:0000313" key="8">
    <source>
        <dbReference type="EMBL" id="ODO61806.1"/>
    </source>
</evidence>
<dbReference type="EMBL" id="LUXO01000027">
    <property type="protein sequence ID" value="KZV03036.1"/>
    <property type="molecule type" value="Genomic_DNA"/>
</dbReference>
<evidence type="ECO:0000256" key="1">
    <source>
        <dbReference type="ARBA" id="ARBA00023015"/>
    </source>
</evidence>
<evidence type="ECO:0000313" key="7">
    <source>
        <dbReference type="EMBL" id="KZV03036.1"/>
    </source>
</evidence>
<protein>
    <submittedName>
        <fullName evidence="6 8">Transcriptional regulator</fullName>
    </submittedName>
</protein>
<dbReference type="EMBL" id="LUWI01000038">
    <property type="protein sequence ID" value="KZU01499.1"/>
    <property type="molecule type" value="Genomic_DNA"/>
</dbReference>
<name>A0A0G9F8U6_LACPN</name>
<evidence type="ECO:0000256" key="3">
    <source>
        <dbReference type="ARBA" id="ARBA00023163"/>
    </source>
</evidence>
<dbReference type="Proteomes" id="UP000076989">
    <property type="component" value="Unassembled WGS sequence"/>
</dbReference>
<dbReference type="KEGG" id="lpb:SH83_07930"/>
<sequence>MPDFSFRDRPDKQRVQLTLGKASSSADAEQVLAFLDFQWTFRTMQATYEQLLDQYQLSESKFIILMLLENETDHTLLPSELATKLGSARATVSKLLVGLQKRGWVEKQHPQDDKRTVAIHLTAAGSSVLTQFLPANFKAVTTIFASFTVQEQQQFKGLLDKIKQGTQQLKSEAINHE</sequence>
<evidence type="ECO:0000313" key="9">
    <source>
        <dbReference type="Proteomes" id="UP000076872"/>
    </source>
</evidence>
<dbReference type="InterPro" id="IPR036388">
    <property type="entry name" value="WH-like_DNA-bd_sf"/>
</dbReference>